<feature type="transmembrane region" description="Helical" evidence="1">
    <location>
        <begin position="52"/>
        <end position="70"/>
    </location>
</feature>
<name>A0ABS7KA27_9BACI</name>
<keyword evidence="1" id="KW-0472">Membrane</keyword>
<keyword evidence="1" id="KW-1133">Transmembrane helix</keyword>
<feature type="transmembrane region" description="Helical" evidence="1">
    <location>
        <begin position="6"/>
        <end position="23"/>
    </location>
</feature>
<keyword evidence="3" id="KW-1185">Reference proteome</keyword>
<evidence type="ECO:0008006" key="4">
    <source>
        <dbReference type="Google" id="ProtNLM"/>
    </source>
</evidence>
<comment type="caution">
    <text evidence="2">The sequence shown here is derived from an EMBL/GenBank/DDBJ whole genome shotgun (WGS) entry which is preliminary data.</text>
</comment>
<proteinExistence type="predicted"/>
<sequence>MSFLFASIAILVLLPILYFLPLGFSVKGKGVIFALSLLISLVGLIATPILQLWQIGLILLLFVGLAAYLLRNKMDRFLEVATEEGNELLQPVNQTVIPENVNDAFSYIATSDQKQKETTEPEQTGILAKALRQAGEAKPSILFGNGKSDKDGLDLTLFTEEIAATSEAVDHEINQEESETSYLADMEELLAVEENVESLKPITDKHELAEIPVDNVKSAPTRLQGNLTLDEDELAEIPGFDEVNVNEIQSKPTAVLKSQEKSEDFLDELDEIPEVDFHNKDTKEQTKETALDAEFWNQLLEEDELEIIDDEELEKVK</sequence>
<dbReference type="RefSeq" id="WP_221875323.1">
    <property type="nucleotide sequence ID" value="NZ_JACWFH010000031.1"/>
</dbReference>
<evidence type="ECO:0000256" key="1">
    <source>
        <dbReference type="SAM" id="Phobius"/>
    </source>
</evidence>
<accession>A0ABS7KA27</accession>
<dbReference type="Proteomes" id="UP000769780">
    <property type="component" value="Unassembled WGS sequence"/>
</dbReference>
<dbReference type="EMBL" id="JACWFH010000031">
    <property type="protein sequence ID" value="MBY0099114.1"/>
    <property type="molecule type" value="Genomic_DNA"/>
</dbReference>
<feature type="transmembrane region" description="Helical" evidence="1">
    <location>
        <begin position="30"/>
        <end position="46"/>
    </location>
</feature>
<reference evidence="2 3" key="1">
    <citation type="submission" date="2020-07" db="EMBL/GenBank/DDBJ databases">
        <title>Fungal Genomes of the International Space Station.</title>
        <authorList>
            <person name="Seuylemezian A."/>
            <person name="Singh N.K."/>
            <person name="Wood J."/>
            <person name="Venkateswaran K."/>
        </authorList>
    </citation>
    <scope>NUCLEOTIDE SEQUENCE [LARGE SCALE GENOMIC DNA]</scope>
    <source>
        <strain evidence="2 3">PL-B2</strain>
    </source>
</reference>
<gene>
    <name evidence="2" type="ORF">H0185_20300</name>
</gene>
<organism evidence="2 3">
    <name type="scientific">Mesobacillus maritimus</name>
    <dbReference type="NCBI Taxonomy" id="1643336"/>
    <lineage>
        <taxon>Bacteria</taxon>
        <taxon>Bacillati</taxon>
        <taxon>Bacillota</taxon>
        <taxon>Bacilli</taxon>
        <taxon>Bacillales</taxon>
        <taxon>Bacillaceae</taxon>
        <taxon>Mesobacillus</taxon>
    </lineage>
</organism>
<evidence type="ECO:0000313" key="3">
    <source>
        <dbReference type="Proteomes" id="UP000769780"/>
    </source>
</evidence>
<evidence type="ECO:0000313" key="2">
    <source>
        <dbReference type="EMBL" id="MBY0099114.1"/>
    </source>
</evidence>
<keyword evidence="1" id="KW-0812">Transmembrane</keyword>
<protein>
    <recommendedName>
        <fullName evidence="4">MFS transporter</fullName>
    </recommendedName>
</protein>